<comment type="caution">
    <text evidence="3">The sequence shown here is derived from an EMBL/GenBank/DDBJ whole genome shotgun (WGS) entry which is preliminary data.</text>
</comment>
<dbReference type="PANTHER" id="PTHR10622:SF10">
    <property type="entry name" value="HET DOMAIN-CONTAINING PROTEIN"/>
    <property type="match status" value="1"/>
</dbReference>
<keyword evidence="1" id="KW-0862">Zinc</keyword>
<keyword evidence="1" id="KW-0863">Zinc-finger</keyword>
<dbReference type="EMBL" id="JAWHQM010000074">
    <property type="protein sequence ID" value="KAK5636615.1"/>
    <property type="molecule type" value="Genomic_DNA"/>
</dbReference>
<dbReference type="PROSITE" id="PS50157">
    <property type="entry name" value="ZINC_FINGER_C2H2_2"/>
    <property type="match status" value="1"/>
</dbReference>
<evidence type="ECO:0000256" key="1">
    <source>
        <dbReference type="PROSITE-ProRule" id="PRU00042"/>
    </source>
</evidence>
<keyword evidence="1" id="KW-0479">Metal-binding</keyword>
<dbReference type="PANTHER" id="PTHR10622">
    <property type="entry name" value="HET DOMAIN-CONTAINING PROTEIN"/>
    <property type="match status" value="1"/>
</dbReference>
<dbReference type="AlphaFoldDB" id="A0AAN7UPD8"/>
<dbReference type="Pfam" id="PF06985">
    <property type="entry name" value="HET"/>
    <property type="match status" value="1"/>
</dbReference>
<reference evidence="3 4" key="1">
    <citation type="submission" date="2023-10" db="EMBL/GenBank/DDBJ databases">
        <title>Draft genome sequence of Xylaria bambusicola isolate GMP-LS, the root and basal stem rot pathogen of sugarcane in Indonesia.</title>
        <authorList>
            <person name="Selvaraj P."/>
            <person name="Muralishankar V."/>
            <person name="Muruganantham S."/>
            <person name="Sp S."/>
            <person name="Haryani S."/>
            <person name="Lau K.J.X."/>
            <person name="Naqvi N.I."/>
        </authorList>
    </citation>
    <scope>NUCLEOTIDE SEQUENCE [LARGE SCALE GENOMIC DNA]</scope>
    <source>
        <strain evidence="3">GMP-LS</strain>
    </source>
</reference>
<evidence type="ECO:0000259" key="2">
    <source>
        <dbReference type="PROSITE" id="PS50157"/>
    </source>
</evidence>
<proteinExistence type="predicted"/>
<name>A0AAN7UPD8_9PEZI</name>
<dbReference type="Proteomes" id="UP001305414">
    <property type="component" value="Unassembled WGS sequence"/>
</dbReference>
<dbReference type="InterPro" id="IPR010730">
    <property type="entry name" value="HET"/>
</dbReference>
<evidence type="ECO:0000313" key="4">
    <source>
        <dbReference type="Proteomes" id="UP001305414"/>
    </source>
</evidence>
<accession>A0AAN7UPD8</accession>
<dbReference type="InterPro" id="IPR013087">
    <property type="entry name" value="Znf_C2H2_type"/>
</dbReference>
<dbReference type="GO" id="GO:0008270">
    <property type="term" value="F:zinc ion binding"/>
    <property type="evidence" value="ECO:0007669"/>
    <property type="project" value="UniProtKB-KW"/>
</dbReference>
<dbReference type="Pfam" id="PF26640">
    <property type="entry name" value="DUF8212"/>
    <property type="match status" value="1"/>
</dbReference>
<dbReference type="InterPro" id="IPR058525">
    <property type="entry name" value="DUF8212"/>
</dbReference>
<feature type="domain" description="C2H2-type" evidence="2">
    <location>
        <begin position="455"/>
        <end position="482"/>
    </location>
</feature>
<sequence length="641" mass="73044">MRLLHTTTRTLHTFTDKTIPRYAILSHTWQENEVTFQDMNLAVAEKMLGYRKVDMACSVSAARGFQYVWLDTCCIDKTSSAELSEAINSMYRWYEGADACFAFLVDIDCDVPVTVSHLRKSSWFKRGWTLQELIAPAHITFYDAKWKSIGTKAGLKHEISSITGVPISILSGDGIDTVSTAQIMSWASMRDTTRIEDIAYCLMGLFDVNMPLLYGEGEKAFIRLQEEIMKQSDDYSLFAWRSDSDSDQPSVHSGRLLAPSPAAFAHSGNVIRLSQFSYLNTIYTPLTISNKGIHLTLPVVQADGNNWFALLNCTEEGRGEHCLALKVEALTLSGEYFTVQSDRLLMIEISNLKGSVKNICVRRERYRKNTSPNSLKRQREVVNAKNHEKGDDGERRLKKARNFDGGYDGPPRFFACPYYKHSPVTWENERSCCGWWISAHRVREHLFRWHALPKYECDRCHQHFKNIDTLHSHKYASESCQPTAAPVREGFDQAQEIDLKSQGTDGTDEEIWQKMYQILFPREPVPSPYCDMAQRNKELQQHGMRDVGQQEDATPIIIKQVQHMLSDMQGKIKSQQSLMGEFDQHLQEEAPPIMKQVQGLLSDIQGKIKASRLIIYSIQATHKTISGAQKVLARKRGISYL</sequence>
<gene>
    <name evidence="3" type="ORF">RRF57_012327</name>
</gene>
<evidence type="ECO:0000313" key="3">
    <source>
        <dbReference type="EMBL" id="KAK5636615.1"/>
    </source>
</evidence>
<keyword evidence="4" id="KW-1185">Reference proteome</keyword>
<protein>
    <recommendedName>
        <fullName evidence="2">C2H2-type domain-containing protein</fullName>
    </recommendedName>
</protein>
<organism evidence="3 4">
    <name type="scientific">Xylaria bambusicola</name>
    <dbReference type="NCBI Taxonomy" id="326684"/>
    <lineage>
        <taxon>Eukaryota</taxon>
        <taxon>Fungi</taxon>
        <taxon>Dikarya</taxon>
        <taxon>Ascomycota</taxon>
        <taxon>Pezizomycotina</taxon>
        <taxon>Sordariomycetes</taxon>
        <taxon>Xylariomycetidae</taxon>
        <taxon>Xylariales</taxon>
        <taxon>Xylariaceae</taxon>
        <taxon>Xylaria</taxon>
    </lineage>
</organism>